<dbReference type="FunFam" id="1.10.340.30:FF:000002">
    <property type="entry name" value="Adenine DNA glycosylase"/>
    <property type="match status" value="1"/>
</dbReference>
<protein>
    <recommendedName>
        <fullName evidence="5 14">Adenine DNA glycosylase</fullName>
        <ecNumber evidence="4 14">3.2.2.31</ecNumber>
    </recommendedName>
</protein>
<dbReference type="InterPro" id="IPR023170">
    <property type="entry name" value="HhH_base_excis_C"/>
</dbReference>
<evidence type="ECO:0000256" key="8">
    <source>
        <dbReference type="ARBA" id="ARBA00022763"/>
    </source>
</evidence>
<dbReference type="NCBIfam" id="TIGR01084">
    <property type="entry name" value="mutY"/>
    <property type="match status" value="1"/>
</dbReference>
<dbReference type="Pfam" id="PF14815">
    <property type="entry name" value="NUDIX_4"/>
    <property type="match status" value="1"/>
</dbReference>
<dbReference type="SUPFAM" id="SSF55811">
    <property type="entry name" value="Nudix"/>
    <property type="match status" value="1"/>
</dbReference>
<comment type="cofactor">
    <cofactor evidence="14">
        <name>[4Fe-4S] cluster</name>
        <dbReference type="ChEBI" id="CHEBI:49883"/>
    </cofactor>
    <text evidence="14">Binds 1 [4Fe-4S] cluster.</text>
</comment>
<dbReference type="GO" id="GO:0051539">
    <property type="term" value="F:4 iron, 4 sulfur cluster binding"/>
    <property type="evidence" value="ECO:0007669"/>
    <property type="project" value="UniProtKB-UniRule"/>
</dbReference>
<dbReference type="InterPro" id="IPR044298">
    <property type="entry name" value="MIG/MutY"/>
</dbReference>
<name>A0A419T235_9FIRM</name>
<keyword evidence="11" id="KW-0411">Iron-sulfur</keyword>
<proteinExistence type="inferred from homology"/>
<feature type="domain" description="HhH-GPD" evidence="15">
    <location>
        <begin position="62"/>
        <end position="213"/>
    </location>
</feature>
<dbReference type="GO" id="GO:0000701">
    <property type="term" value="F:purine-specific mismatch base pair DNA N-glycosylase activity"/>
    <property type="evidence" value="ECO:0007669"/>
    <property type="project" value="UniProtKB-EC"/>
</dbReference>
<dbReference type="EMBL" id="MCIA01000018">
    <property type="protein sequence ID" value="RKD31489.1"/>
    <property type="molecule type" value="Genomic_DNA"/>
</dbReference>
<comment type="catalytic activity">
    <reaction evidence="1 14">
        <text>Hydrolyzes free adenine bases from 7,8-dihydro-8-oxoguanine:adenine mismatched double-stranded DNA, leaving an apurinic site.</text>
        <dbReference type="EC" id="3.2.2.31"/>
    </reaction>
</comment>
<evidence type="ECO:0000256" key="14">
    <source>
        <dbReference type="RuleBase" id="RU365096"/>
    </source>
</evidence>
<evidence type="ECO:0000256" key="9">
    <source>
        <dbReference type="ARBA" id="ARBA00022801"/>
    </source>
</evidence>
<keyword evidence="8 14" id="KW-0227">DNA damage</keyword>
<evidence type="ECO:0000256" key="4">
    <source>
        <dbReference type="ARBA" id="ARBA00012045"/>
    </source>
</evidence>
<sequence length="366" mass="41302">MEMKQSLYDKLQILEPEGVVLSDLDRLRAMERPLLSWYKENARVLPWREDPKPYRVWISEIMLQQTRVEAVKPYFARFMEALPDIQSLADVSEDELLKLWEGLGYYSRAKNLKKAAELLVAQYGGNLPASYEELKKLPGIGSYTAGAIASIAFGIPVPAVDGNVLRVISRVTGSKEDILKQSVKASVEEKLKAVMPQDSPSSYNQGLIEIGAVVCIPNGAPLCERCPLNSPCIARAKELTGVIPVKTPKKPRKLEDKTVMLLWQDGRVAIRKREDTGLLASLYEFPNAEGHLDETQLLLSLDIKEAKITSLPPSKHIFSHVEWYMIAYRIDLEEEPRGDYLWVTPEEIKKTYSLPGAFKAYTKLIR</sequence>
<keyword evidence="13 14" id="KW-0326">Glycosidase</keyword>
<dbReference type="GO" id="GO:0032357">
    <property type="term" value="F:oxidized purine DNA binding"/>
    <property type="evidence" value="ECO:0007669"/>
    <property type="project" value="TreeGrafter"/>
</dbReference>
<keyword evidence="12" id="KW-0234">DNA repair</keyword>
<keyword evidence="10 14" id="KW-0408">Iron</keyword>
<dbReference type="InterPro" id="IPR011257">
    <property type="entry name" value="DNA_glycosylase"/>
</dbReference>
<dbReference type="EC" id="3.2.2.31" evidence="4 14"/>
<dbReference type="CDD" id="cd00056">
    <property type="entry name" value="ENDO3c"/>
    <property type="match status" value="1"/>
</dbReference>
<evidence type="ECO:0000256" key="1">
    <source>
        <dbReference type="ARBA" id="ARBA00000843"/>
    </source>
</evidence>
<evidence type="ECO:0000256" key="2">
    <source>
        <dbReference type="ARBA" id="ARBA00002933"/>
    </source>
</evidence>
<dbReference type="InterPro" id="IPR000445">
    <property type="entry name" value="HhH_motif"/>
</dbReference>
<dbReference type="InterPro" id="IPR003265">
    <property type="entry name" value="HhH-GPD_domain"/>
</dbReference>
<dbReference type="GO" id="GO:0046872">
    <property type="term" value="F:metal ion binding"/>
    <property type="evidence" value="ECO:0007669"/>
    <property type="project" value="UniProtKB-UniRule"/>
</dbReference>
<evidence type="ECO:0000256" key="6">
    <source>
        <dbReference type="ARBA" id="ARBA00022485"/>
    </source>
</evidence>
<dbReference type="PROSITE" id="PS01155">
    <property type="entry name" value="ENDONUCLEASE_III_2"/>
    <property type="match status" value="1"/>
</dbReference>
<dbReference type="Pfam" id="PF00633">
    <property type="entry name" value="HHH"/>
    <property type="match status" value="1"/>
</dbReference>
<dbReference type="PANTHER" id="PTHR42944">
    <property type="entry name" value="ADENINE DNA GLYCOSYLASE"/>
    <property type="match status" value="1"/>
</dbReference>
<dbReference type="GO" id="GO:0034039">
    <property type="term" value="F:8-oxo-7,8-dihydroguanine DNA N-glycosylase activity"/>
    <property type="evidence" value="ECO:0007669"/>
    <property type="project" value="TreeGrafter"/>
</dbReference>
<keyword evidence="7" id="KW-0479">Metal-binding</keyword>
<keyword evidence="6" id="KW-0004">4Fe-4S</keyword>
<dbReference type="Gene3D" id="1.10.340.30">
    <property type="entry name" value="Hypothetical protein, domain 2"/>
    <property type="match status" value="1"/>
</dbReference>
<dbReference type="Proteomes" id="UP000284277">
    <property type="component" value="Unassembled WGS sequence"/>
</dbReference>
<keyword evidence="17" id="KW-1185">Reference proteome</keyword>
<dbReference type="GO" id="GO:0035485">
    <property type="term" value="F:adenine/guanine mispair binding"/>
    <property type="evidence" value="ECO:0007669"/>
    <property type="project" value="TreeGrafter"/>
</dbReference>
<dbReference type="InterPro" id="IPR005760">
    <property type="entry name" value="A/G_AdeGlyc_MutY"/>
</dbReference>
<comment type="similarity">
    <text evidence="3 14">Belongs to the Nth/MutY family.</text>
</comment>
<evidence type="ECO:0000256" key="11">
    <source>
        <dbReference type="ARBA" id="ARBA00023014"/>
    </source>
</evidence>
<evidence type="ECO:0000256" key="7">
    <source>
        <dbReference type="ARBA" id="ARBA00022723"/>
    </source>
</evidence>
<dbReference type="InterPro" id="IPR029119">
    <property type="entry name" value="MutY_C"/>
</dbReference>
<dbReference type="GO" id="GO:0006284">
    <property type="term" value="P:base-excision repair"/>
    <property type="evidence" value="ECO:0007669"/>
    <property type="project" value="UniProtKB-UniRule"/>
</dbReference>
<keyword evidence="9" id="KW-0378">Hydrolase</keyword>
<reference evidence="16 17" key="1">
    <citation type="submission" date="2016-08" db="EMBL/GenBank/DDBJ databases">
        <title>A new outlook on sporulation: Clostridium algidixylanolyticum.</title>
        <authorList>
            <person name="Poppleton D.I."/>
            <person name="Gribaldo S."/>
        </authorList>
    </citation>
    <scope>NUCLEOTIDE SEQUENCE [LARGE SCALE GENOMIC DNA]</scope>
    <source>
        <strain evidence="16 17">SPL73</strain>
    </source>
</reference>
<accession>A0A419T235</accession>
<gene>
    <name evidence="16" type="ORF">BET01_20270</name>
</gene>
<dbReference type="PANTHER" id="PTHR42944:SF1">
    <property type="entry name" value="ADENINE DNA GLYCOSYLASE"/>
    <property type="match status" value="1"/>
</dbReference>
<evidence type="ECO:0000256" key="12">
    <source>
        <dbReference type="ARBA" id="ARBA00023204"/>
    </source>
</evidence>
<evidence type="ECO:0000256" key="10">
    <source>
        <dbReference type="ARBA" id="ARBA00023004"/>
    </source>
</evidence>
<evidence type="ECO:0000313" key="17">
    <source>
        <dbReference type="Proteomes" id="UP000284277"/>
    </source>
</evidence>
<comment type="caution">
    <text evidence="16">The sequence shown here is derived from an EMBL/GenBank/DDBJ whole genome shotgun (WGS) entry which is preliminary data.</text>
</comment>
<evidence type="ECO:0000313" key="16">
    <source>
        <dbReference type="EMBL" id="RKD31489.1"/>
    </source>
</evidence>
<comment type="function">
    <text evidence="2">Adenine glycosylase active on G-A mispairs. MutY also corrects error-prone DNA synthesis past GO lesions which are due to the oxidatively damaged form of guanine: 7,8-dihydro-8-oxoguanine (8-oxo-dGTP).</text>
</comment>
<dbReference type="CDD" id="cd03431">
    <property type="entry name" value="NUDIX_DNA_Glycosylase_C-MutY"/>
    <property type="match status" value="1"/>
</dbReference>
<dbReference type="SMART" id="SM00478">
    <property type="entry name" value="ENDO3c"/>
    <property type="match status" value="1"/>
</dbReference>
<dbReference type="InterPro" id="IPR015797">
    <property type="entry name" value="NUDIX_hydrolase-like_dom_sf"/>
</dbReference>
<dbReference type="Gene3D" id="3.90.79.10">
    <property type="entry name" value="Nucleoside Triphosphate Pyrophosphohydrolase"/>
    <property type="match status" value="1"/>
</dbReference>
<dbReference type="Gene3D" id="1.10.1670.10">
    <property type="entry name" value="Helix-hairpin-Helix base-excision DNA repair enzymes (C-terminal)"/>
    <property type="match status" value="1"/>
</dbReference>
<dbReference type="Pfam" id="PF00730">
    <property type="entry name" value="HhH-GPD"/>
    <property type="match status" value="1"/>
</dbReference>
<dbReference type="SUPFAM" id="SSF48150">
    <property type="entry name" value="DNA-glycosylase"/>
    <property type="match status" value="1"/>
</dbReference>
<dbReference type="OrthoDB" id="9802365at2"/>
<dbReference type="AlphaFoldDB" id="A0A419T235"/>
<evidence type="ECO:0000256" key="5">
    <source>
        <dbReference type="ARBA" id="ARBA00022023"/>
    </source>
</evidence>
<evidence type="ECO:0000256" key="3">
    <source>
        <dbReference type="ARBA" id="ARBA00008343"/>
    </source>
</evidence>
<evidence type="ECO:0000259" key="15">
    <source>
        <dbReference type="SMART" id="SM00478"/>
    </source>
</evidence>
<organism evidence="16 17">
    <name type="scientific">Lacrimispora algidixylanolytica</name>
    <dbReference type="NCBI Taxonomy" id="94868"/>
    <lineage>
        <taxon>Bacteria</taxon>
        <taxon>Bacillati</taxon>
        <taxon>Bacillota</taxon>
        <taxon>Clostridia</taxon>
        <taxon>Lachnospirales</taxon>
        <taxon>Lachnospiraceae</taxon>
        <taxon>Lacrimispora</taxon>
    </lineage>
</organism>
<evidence type="ECO:0000256" key="13">
    <source>
        <dbReference type="ARBA" id="ARBA00023295"/>
    </source>
</evidence>
<dbReference type="InterPro" id="IPR004036">
    <property type="entry name" value="Endonuclease-III-like_CS2"/>
</dbReference>
<dbReference type="GO" id="GO:0006298">
    <property type="term" value="P:mismatch repair"/>
    <property type="evidence" value="ECO:0007669"/>
    <property type="project" value="TreeGrafter"/>
</dbReference>